<protein>
    <submittedName>
        <fullName evidence="3">Uncharacterized protein</fullName>
    </submittedName>
</protein>
<feature type="compositionally biased region" description="Low complexity" evidence="1">
    <location>
        <begin position="81"/>
        <end position="94"/>
    </location>
</feature>
<dbReference type="EMBL" id="BOOU01000017">
    <property type="protein sequence ID" value="GII76390.1"/>
    <property type="molecule type" value="Genomic_DNA"/>
</dbReference>
<dbReference type="Proteomes" id="UP000655287">
    <property type="component" value="Unassembled WGS sequence"/>
</dbReference>
<feature type="compositionally biased region" description="Low complexity" evidence="1">
    <location>
        <begin position="43"/>
        <end position="54"/>
    </location>
</feature>
<evidence type="ECO:0000256" key="2">
    <source>
        <dbReference type="SAM" id="SignalP"/>
    </source>
</evidence>
<feature type="chain" id="PRO_5036977559" evidence="2">
    <location>
        <begin position="34"/>
        <end position="200"/>
    </location>
</feature>
<accession>A0A919R0Y3</accession>
<evidence type="ECO:0000313" key="3">
    <source>
        <dbReference type="EMBL" id="GII76390.1"/>
    </source>
</evidence>
<sequence>MDSLMAFNERVPTRSTGTRRTAALALGPVLAMAAGLVTGPATPAAAGAAGCAVRPPHPAGEPPARQRPAGDDDGRSGHRCPAGPAGPAGPSGAVDTAFAATTTTPEAKYVGVAQGDGGALVRDPTSVAPNPHWHDLSLLPGYPGGAVGISLSPTPLNGTARLAVTVRSVTGQVAQTHCTLAPNVVWPGNCTAFTDLTPPL</sequence>
<keyword evidence="2" id="KW-0732">Signal</keyword>
<keyword evidence="4" id="KW-1185">Reference proteome</keyword>
<feature type="signal peptide" evidence="2">
    <location>
        <begin position="1"/>
        <end position="33"/>
    </location>
</feature>
<comment type="caution">
    <text evidence="3">The sequence shown here is derived from an EMBL/GenBank/DDBJ whole genome shotgun (WGS) entry which is preliminary data.</text>
</comment>
<reference evidence="3" key="1">
    <citation type="submission" date="2021-01" db="EMBL/GenBank/DDBJ databases">
        <title>Whole genome shotgun sequence of Sphaerisporangium rufum NBRC 109079.</title>
        <authorList>
            <person name="Komaki H."/>
            <person name="Tamura T."/>
        </authorList>
    </citation>
    <scope>NUCLEOTIDE SEQUENCE</scope>
    <source>
        <strain evidence="3">NBRC 109079</strain>
    </source>
</reference>
<evidence type="ECO:0000313" key="4">
    <source>
        <dbReference type="Proteomes" id="UP000655287"/>
    </source>
</evidence>
<organism evidence="3 4">
    <name type="scientific">Sphaerisporangium rufum</name>
    <dbReference type="NCBI Taxonomy" id="1381558"/>
    <lineage>
        <taxon>Bacteria</taxon>
        <taxon>Bacillati</taxon>
        <taxon>Actinomycetota</taxon>
        <taxon>Actinomycetes</taxon>
        <taxon>Streptosporangiales</taxon>
        <taxon>Streptosporangiaceae</taxon>
        <taxon>Sphaerisporangium</taxon>
    </lineage>
</organism>
<proteinExistence type="predicted"/>
<feature type="region of interest" description="Disordered" evidence="1">
    <location>
        <begin position="43"/>
        <end position="94"/>
    </location>
</feature>
<gene>
    <name evidence="3" type="ORF">Sru01_13720</name>
</gene>
<evidence type="ECO:0000256" key="1">
    <source>
        <dbReference type="SAM" id="MobiDB-lite"/>
    </source>
</evidence>
<dbReference type="AlphaFoldDB" id="A0A919R0Y3"/>
<name>A0A919R0Y3_9ACTN</name>